<evidence type="ECO:0000313" key="2">
    <source>
        <dbReference type="EMBL" id="GBF97875.1"/>
    </source>
</evidence>
<dbReference type="EMBL" id="BDRX01000110">
    <property type="protein sequence ID" value="GBF97875.1"/>
    <property type="molecule type" value="Genomic_DNA"/>
</dbReference>
<feature type="signal peptide" evidence="1">
    <location>
        <begin position="1"/>
        <end position="33"/>
    </location>
</feature>
<protein>
    <recommendedName>
        <fullName evidence="4">SGNH domain-containing protein</fullName>
    </recommendedName>
</protein>
<dbReference type="InParanoid" id="A0A2V0PLG8"/>
<evidence type="ECO:0000313" key="3">
    <source>
        <dbReference type="Proteomes" id="UP000247498"/>
    </source>
</evidence>
<dbReference type="Proteomes" id="UP000247498">
    <property type="component" value="Unassembled WGS sequence"/>
</dbReference>
<organism evidence="2 3">
    <name type="scientific">Raphidocelis subcapitata</name>
    <dbReference type="NCBI Taxonomy" id="307507"/>
    <lineage>
        <taxon>Eukaryota</taxon>
        <taxon>Viridiplantae</taxon>
        <taxon>Chlorophyta</taxon>
        <taxon>core chlorophytes</taxon>
        <taxon>Chlorophyceae</taxon>
        <taxon>CS clade</taxon>
        <taxon>Sphaeropleales</taxon>
        <taxon>Selenastraceae</taxon>
        <taxon>Raphidocelis</taxon>
    </lineage>
</organism>
<evidence type="ECO:0000256" key="1">
    <source>
        <dbReference type="SAM" id="SignalP"/>
    </source>
</evidence>
<gene>
    <name evidence="2" type="ORF">Rsub_10230</name>
</gene>
<proteinExistence type="predicted"/>
<sequence length="422" mass="45968">MREASNSSSWARVAMKRSLLFLALLGVARTAAAAQCPIFYTRGGEAFGRSATRTPLLLGGLETAACRSGGSPCDRSSTWYEYCRYEYCRFDPASNRFPVCNEQQRALALGVASRLYNGGPTQLEPCHLYNQLQGRTLWLIGDSHTKQLFDSLRCFMIDFWDQRECAPSPDPDLMAHLDDLPAMRAEAKCIHLLGSGRVCYVSAVLGTSLVNSPDVSDDGVLPLLRNWFARPEDIFIVQFGPWHEKYGEQGMAAYEQALEALGAYYKSTKDKWPNLLFRETPLSHAHNAAEAGCLPAPQGWALNYTDGRLMLDIPPSARVSSAVSAAAVSLVQGGALAAPARRILPKYGLPVMGGFDYSVPLHEGHVGVRGAGPLDCLHYCSPGLPEIAVYEVWRWLAVRVAPIDAPDTSFGPGAAECAPPLV</sequence>
<keyword evidence="1" id="KW-0732">Signal</keyword>
<accession>A0A2V0PLG8</accession>
<dbReference type="AlphaFoldDB" id="A0A2V0PLG8"/>
<keyword evidence="3" id="KW-1185">Reference proteome</keyword>
<name>A0A2V0PLG8_9CHLO</name>
<dbReference type="OrthoDB" id="505352at2759"/>
<reference evidence="2 3" key="1">
    <citation type="journal article" date="2018" name="Sci. Rep.">
        <title>Raphidocelis subcapitata (=Pseudokirchneriella subcapitata) provides an insight into genome evolution and environmental adaptations in the Sphaeropleales.</title>
        <authorList>
            <person name="Suzuki S."/>
            <person name="Yamaguchi H."/>
            <person name="Nakajima N."/>
            <person name="Kawachi M."/>
        </authorList>
    </citation>
    <scope>NUCLEOTIDE SEQUENCE [LARGE SCALE GENOMIC DNA]</scope>
    <source>
        <strain evidence="2 3">NIES-35</strain>
    </source>
</reference>
<comment type="caution">
    <text evidence="2">The sequence shown here is derived from an EMBL/GenBank/DDBJ whole genome shotgun (WGS) entry which is preliminary data.</text>
</comment>
<evidence type="ECO:0008006" key="4">
    <source>
        <dbReference type="Google" id="ProtNLM"/>
    </source>
</evidence>
<feature type="chain" id="PRO_5016111836" description="SGNH domain-containing protein" evidence="1">
    <location>
        <begin position="34"/>
        <end position="422"/>
    </location>
</feature>